<keyword evidence="9" id="KW-1185">Reference proteome</keyword>
<organism evidence="8 9">
    <name type="scientific">Sinimarinibacterium flocculans</name>
    <dbReference type="NCBI Taxonomy" id="985250"/>
    <lineage>
        <taxon>Bacteria</taxon>
        <taxon>Pseudomonadati</taxon>
        <taxon>Pseudomonadota</taxon>
        <taxon>Gammaproteobacteria</taxon>
        <taxon>Nevskiales</taxon>
        <taxon>Nevskiaceae</taxon>
        <taxon>Sinimarinibacterium</taxon>
    </lineage>
</organism>
<comment type="similarity">
    <text evidence="2 7">Belongs to the ExbD/TolR family.</text>
</comment>
<keyword evidence="4 7" id="KW-0812">Transmembrane</keyword>
<accession>A0A318EKI1</accession>
<evidence type="ECO:0000313" key="8">
    <source>
        <dbReference type="EMBL" id="PXV71412.1"/>
    </source>
</evidence>
<dbReference type="EMBL" id="QICN01000001">
    <property type="protein sequence ID" value="PXV71412.1"/>
    <property type="molecule type" value="Genomic_DNA"/>
</dbReference>
<dbReference type="RefSeq" id="WP_110263527.1">
    <property type="nucleotide sequence ID" value="NZ_CAKZQT010000007.1"/>
</dbReference>
<dbReference type="AlphaFoldDB" id="A0A318EKI1"/>
<evidence type="ECO:0000256" key="2">
    <source>
        <dbReference type="ARBA" id="ARBA00005811"/>
    </source>
</evidence>
<dbReference type="Pfam" id="PF02472">
    <property type="entry name" value="ExbD"/>
    <property type="match status" value="1"/>
</dbReference>
<proteinExistence type="inferred from homology"/>
<protein>
    <submittedName>
        <fullName evidence="8">Biopolymer transport protein ExbD/TolR</fullName>
    </submittedName>
</protein>
<dbReference type="Gene3D" id="3.30.420.270">
    <property type="match status" value="1"/>
</dbReference>
<evidence type="ECO:0000313" key="9">
    <source>
        <dbReference type="Proteomes" id="UP000248330"/>
    </source>
</evidence>
<evidence type="ECO:0000256" key="4">
    <source>
        <dbReference type="ARBA" id="ARBA00022692"/>
    </source>
</evidence>
<gene>
    <name evidence="8" type="ORF">C8D93_101462</name>
</gene>
<name>A0A318EKI1_9GAMM</name>
<keyword evidence="7" id="KW-0813">Transport</keyword>
<evidence type="ECO:0000256" key="3">
    <source>
        <dbReference type="ARBA" id="ARBA00022475"/>
    </source>
</evidence>
<keyword evidence="5" id="KW-1133">Transmembrane helix</keyword>
<evidence type="ECO:0000256" key="7">
    <source>
        <dbReference type="RuleBase" id="RU003879"/>
    </source>
</evidence>
<dbReference type="Proteomes" id="UP000248330">
    <property type="component" value="Unassembled WGS sequence"/>
</dbReference>
<comment type="subcellular location">
    <subcellularLocation>
        <location evidence="1">Cell membrane</location>
        <topology evidence="1">Single-pass membrane protein</topology>
    </subcellularLocation>
    <subcellularLocation>
        <location evidence="7">Cell membrane</location>
        <topology evidence="7">Single-pass type II membrane protein</topology>
    </subcellularLocation>
</comment>
<keyword evidence="3" id="KW-1003">Cell membrane</keyword>
<evidence type="ECO:0000256" key="6">
    <source>
        <dbReference type="ARBA" id="ARBA00023136"/>
    </source>
</evidence>
<dbReference type="InterPro" id="IPR003400">
    <property type="entry name" value="ExbD"/>
</dbReference>
<keyword evidence="6" id="KW-0472">Membrane</keyword>
<comment type="caution">
    <text evidence="8">The sequence shown here is derived from an EMBL/GenBank/DDBJ whole genome shotgun (WGS) entry which is preliminary data.</text>
</comment>
<keyword evidence="7" id="KW-0653">Protein transport</keyword>
<reference evidence="8 9" key="1">
    <citation type="submission" date="2018-04" db="EMBL/GenBank/DDBJ databases">
        <title>Genomic Encyclopedia of Type Strains, Phase IV (KMG-IV): sequencing the most valuable type-strain genomes for metagenomic binning, comparative biology and taxonomic classification.</title>
        <authorList>
            <person name="Goeker M."/>
        </authorList>
    </citation>
    <scope>NUCLEOTIDE SEQUENCE [LARGE SCALE GENOMIC DNA]</scope>
    <source>
        <strain evidence="8 9">DSM 104150</strain>
    </source>
</reference>
<dbReference type="GO" id="GO:0005886">
    <property type="term" value="C:plasma membrane"/>
    <property type="evidence" value="ECO:0007669"/>
    <property type="project" value="UniProtKB-SubCell"/>
</dbReference>
<evidence type="ECO:0000256" key="1">
    <source>
        <dbReference type="ARBA" id="ARBA00004162"/>
    </source>
</evidence>
<evidence type="ECO:0000256" key="5">
    <source>
        <dbReference type="ARBA" id="ARBA00022989"/>
    </source>
</evidence>
<sequence length="101" mass="10931">MKQRLLVYALVLVVVLGWLAWRGRTPAPIDVIVVRDGVVSADGQIVETAQLGAHVAAQLERDARRRVRVTVDAKAPSTTLIPVLQSLEQSGVENVEVIANP</sequence>
<dbReference type="GO" id="GO:0022857">
    <property type="term" value="F:transmembrane transporter activity"/>
    <property type="evidence" value="ECO:0007669"/>
    <property type="project" value="InterPro"/>
</dbReference>
<dbReference type="GO" id="GO:0015031">
    <property type="term" value="P:protein transport"/>
    <property type="evidence" value="ECO:0007669"/>
    <property type="project" value="UniProtKB-KW"/>
</dbReference>